<dbReference type="EMBL" id="MOBJ01000007">
    <property type="protein sequence ID" value="RON09432.1"/>
    <property type="molecule type" value="Genomic_DNA"/>
</dbReference>
<evidence type="ECO:0000256" key="1">
    <source>
        <dbReference type="SAM" id="Phobius"/>
    </source>
</evidence>
<keyword evidence="1" id="KW-0472">Membrane</keyword>
<gene>
    <name evidence="2" type="ORF">BK659_10930</name>
</gene>
<comment type="caution">
    <text evidence="2">The sequence shown here is derived from an EMBL/GenBank/DDBJ whole genome shotgun (WGS) entry which is preliminary data.</text>
</comment>
<name>A0A423H8A4_9PSED</name>
<reference evidence="2 3" key="1">
    <citation type="submission" date="2016-10" db="EMBL/GenBank/DDBJ databases">
        <title>Comparative genome analysis of multiple Pseudomonas spp. focuses on biocontrol and plant growth promoting traits.</title>
        <authorList>
            <person name="Tao X.-Y."/>
            <person name="Taylor C.G."/>
        </authorList>
    </citation>
    <scope>NUCLEOTIDE SEQUENCE [LARGE SCALE GENOMIC DNA]</scope>
    <source>
        <strain evidence="2 3">48H11</strain>
    </source>
</reference>
<evidence type="ECO:0000313" key="2">
    <source>
        <dbReference type="EMBL" id="RON09432.1"/>
    </source>
</evidence>
<keyword evidence="1" id="KW-1133">Transmembrane helix</keyword>
<organism evidence="2 3">
    <name type="scientific">Pseudomonas brassicacearum</name>
    <dbReference type="NCBI Taxonomy" id="930166"/>
    <lineage>
        <taxon>Bacteria</taxon>
        <taxon>Pseudomonadati</taxon>
        <taxon>Pseudomonadota</taxon>
        <taxon>Gammaproteobacteria</taxon>
        <taxon>Pseudomonadales</taxon>
        <taxon>Pseudomonadaceae</taxon>
        <taxon>Pseudomonas</taxon>
    </lineage>
</organism>
<feature type="transmembrane region" description="Helical" evidence="1">
    <location>
        <begin position="40"/>
        <end position="59"/>
    </location>
</feature>
<dbReference type="Proteomes" id="UP000286071">
    <property type="component" value="Unassembled WGS sequence"/>
</dbReference>
<sequence>MSMKLIVGDFFKCLTTALFFVLIYGASFSLLYWFLGLNQALSHFAAFCVVMTFCQWLNVQHSDSDSDSSSDALYLLVTSILAGVSLSISIVADFSGLSGWASLLIGCTCGVIGAVVYSGTFFRNPGA</sequence>
<dbReference type="AlphaFoldDB" id="A0A423H8A4"/>
<feature type="transmembrane region" description="Helical" evidence="1">
    <location>
        <begin position="12"/>
        <end position="34"/>
    </location>
</feature>
<feature type="transmembrane region" description="Helical" evidence="1">
    <location>
        <begin position="71"/>
        <end position="92"/>
    </location>
</feature>
<feature type="transmembrane region" description="Helical" evidence="1">
    <location>
        <begin position="98"/>
        <end position="122"/>
    </location>
</feature>
<protein>
    <submittedName>
        <fullName evidence="2">Uncharacterized protein</fullName>
    </submittedName>
</protein>
<dbReference type="RefSeq" id="WP_123425146.1">
    <property type="nucleotide sequence ID" value="NZ_MOBJ01000007.1"/>
</dbReference>
<keyword evidence="1" id="KW-0812">Transmembrane</keyword>
<evidence type="ECO:0000313" key="3">
    <source>
        <dbReference type="Proteomes" id="UP000286071"/>
    </source>
</evidence>
<proteinExistence type="predicted"/>
<accession>A0A423H8A4</accession>